<keyword evidence="7" id="KW-0443">Lipid metabolism</keyword>
<evidence type="ECO:0000256" key="7">
    <source>
        <dbReference type="ARBA" id="ARBA00023098"/>
    </source>
</evidence>
<keyword evidence="8 10" id="KW-0472">Membrane</keyword>
<keyword evidence="6 10" id="KW-1133">Transmembrane helix</keyword>
<reference evidence="11 12" key="2">
    <citation type="journal article" date="2009" name="PLoS ONE">
        <title>An integrated genetic and cytogenetic map of the cucumber genome.</title>
        <authorList>
            <person name="Ren Y."/>
            <person name="Zhang Z."/>
            <person name="Liu J."/>
            <person name="Staub J.E."/>
            <person name="Han Y."/>
            <person name="Cheng Z."/>
            <person name="Li X."/>
            <person name="Lu J."/>
            <person name="Miao H."/>
            <person name="Kang H."/>
            <person name="Xie B."/>
            <person name="Gu X."/>
            <person name="Wang X."/>
            <person name="Du Y."/>
            <person name="Jin W."/>
            <person name="Huang S."/>
        </authorList>
    </citation>
    <scope>NUCLEOTIDE SEQUENCE [LARGE SCALE GENOMIC DNA]</scope>
    <source>
        <strain evidence="12">cv. 9930</strain>
    </source>
</reference>
<dbReference type="PANTHER" id="PTHR11157:SF132">
    <property type="entry name" value="ELONGATION OF FATTY ACIDS PROTEIN 3-LIKE"/>
    <property type="match status" value="1"/>
</dbReference>
<dbReference type="GO" id="GO:0019367">
    <property type="term" value="P:fatty acid elongation, saturated fatty acid"/>
    <property type="evidence" value="ECO:0000318"/>
    <property type="project" value="GO_Central"/>
</dbReference>
<evidence type="ECO:0000256" key="10">
    <source>
        <dbReference type="SAM" id="Phobius"/>
    </source>
</evidence>
<gene>
    <name evidence="11" type="ORF">Csa_6G411310</name>
</gene>
<dbReference type="OMA" id="FHHMAMV"/>
<keyword evidence="4 10" id="KW-0812">Transmembrane</keyword>
<dbReference type="GO" id="GO:0034625">
    <property type="term" value="P:fatty acid elongation, monounsaturated fatty acid"/>
    <property type="evidence" value="ECO:0000318"/>
    <property type="project" value="GO_Central"/>
</dbReference>
<keyword evidence="2" id="KW-0444">Lipid biosynthesis</keyword>
<feature type="transmembrane region" description="Helical" evidence="10">
    <location>
        <begin position="143"/>
        <end position="162"/>
    </location>
</feature>
<feature type="transmembrane region" description="Helical" evidence="10">
    <location>
        <begin position="34"/>
        <end position="52"/>
    </location>
</feature>
<evidence type="ECO:0000256" key="5">
    <source>
        <dbReference type="ARBA" id="ARBA00022832"/>
    </source>
</evidence>
<dbReference type="OrthoDB" id="434092at2759"/>
<dbReference type="GO" id="GO:0034626">
    <property type="term" value="P:fatty acid elongation, polyunsaturated fatty acid"/>
    <property type="evidence" value="ECO:0000318"/>
    <property type="project" value="GO_Central"/>
</dbReference>
<evidence type="ECO:0000256" key="9">
    <source>
        <dbReference type="ARBA" id="ARBA00023160"/>
    </source>
</evidence>
<reference evidence="11 12" key="3">
    <citation type="journal article" date="2010" name="BMC Genomics">
        <title>Transcriptome sequencing and comparative analysis of cucumber flowers with different sex types.</title>
        <authorList>
            <person name="Guo S."/>
            <person name="Zheng Y."/>
            <person name="Joung J.G."/>
            <person name="Liu S."/>
            <person name="Zhang Z."/>
            <person name="Crasta O.R."/>
            <person name="Sobral B.W."/>
            <person name="Xu Y."/>
            <person name="Huang S."/>
            <person name="Fei Z."/>
        </authorList>
    </citation>
    <scope>NUCLEOTIDE SEQUENCE [LARGE SCALE GENOMIC DNA]</scope>
    <source>
        <strain evidence="12">cv. 9930</strain>
    </source>
</reference>
<dbReference type="InterPro" id="IPR002076">
    <property type="entry name" value="ELO_fam"/>
</dbReference>
<evidence type="ECO:0000256" key="8">
    <source>
        <dbReference type="ARBA" id="ARBA00023136"/>
    </source>
</evidence>
<evidence type="ECO:0000313" key="11">
    <source>
        <dbReference type="EMBL" id="KGN47927.1"/>
    </source>
</evidence>
<dbReference type="Pfam" id="PF01151">
    <property type="entry name" value="ELO"/>
    <property type="match status" value="1"/>
</dbReference>
<dbReference type="Gramene" id="KGN47927">
    <property type="protein sequence ID" value="KGN47927"/>
    <property type="gene ID" value="Csa_6G411310"/>
</dbReference>
<dbReference type="Proteomes" id="UP000029981">
    <property type="component" value="Chromosome 6"/>
</dbReference>
<dbReference type="GO" id="GO:0009922">
    <property type="term" value="F:fatty acid elongase activity"/>
    <property type="evidence" value="ECO:0000318"/>
    <property type="project" value="GO_Central"/>
</dbReference>
<dbReference type="AlphaFoldDB" id="A0A0A0KHS0"/>
<evidence type="ECO:0000256" key="1">
    <source>
        <dbReference type="ARBA" id="ARBA00004141"/>
    </source>
</evidence>
<proteinExistence type="predicted"/>
<keyword evidence="5" id="KW-0276">Fatty acid metabolism</keyword>
<dbReference type="EMBL" id="CM002927">
    <property type="protein sequence ID" value="KGN47927.1"/>
    <property type="molecule type" value="Genomic_DNA"/>
</dbReference>
<evidence type="ECO:0000256" key="3">
    <source>
        <dbReference type="ARBA" id="ARBA00022679"/>
    </source>
</evidence>
<reference evidence="11 12" key="4">
    <citation type="journal article" date="2011" name="BMC Genomics">
        <title>RNA-Seq improves annotation of protein-coding genes in the cucumber genome.</title>
        <authorList>
            <person name="Li Z."/>
            <person name="Zhang Z."/>
            <person name="Yan P."/>
            <person name="Huang S."/>
            <person name="Fei Z."/>
            <person name="Lin K."/>
        </authorList>
    </citation>
    <scope>NUCLEOTIDE SEQUENCE [LARGE SCALE GENOMIC DNA]</scope>
    <source>
        <strain evidence="12">cv. 9930</strain>
    </source>
</reference>
<feature type="transmembrane region" description="Helical" evidence="10">
    <location>
        <begin position="201"/>
        <end position="223"/>
    </location>
</feature>
<dbReference type="STRING" id="3659.A0A0A0KHS0"/>
<accession>A0A0A0KHS0</accession>
<comment type="subcellular location">
    <subcellularLocation>
        <location evidence="1">Membrane</location>
        <topology evidence="1">Multi-pass membrane protein</topology>
    </subcellularLocation>
</comment>
<dbReference type="GO" id="GO:0030148">
    <property type="term" value="P:sphingolipid biosynthetic process"/>
    <property type="evidence" value="ECO:0000318"/>
    <property type="project" value="GO_Central"/>
</dbReference>
<evidence type="ECO:0000256" key="6">
    <source>
        <dbReference type="ARBA" id="ARBA00022989"/>
    </source>
</evidence>
<feature type="transmembrane region" description="Helical" evidence="10">
    <location>
        <begin position="235"/>
        <end position="252"/>
    </location>
</feature>
<dbReference type="GO" id="GO:0005789">
    <property type="term" value="C:endoplasmic reticulum membrane"/>
    <property type="evidence" value="ECO:0000318"/>
    <property type="project" value="GO_Central"/>
</dbReference>
<protein>
    <submittedName>
        <fullName evidence="11">Uncharacterized protein</fullName>
    </submittedName>
</protein>
<evidence type="ECO:0000256" key="4">
    <source>
        <dbReference type="ARBA" id="ARBA00022692"/>
    </source>
</evidence>
<dbReference type="KEGG" id="csv:101215112"/>
<feature type="transmembrane region" description="Helical" evidence="10">
    <location>
        <begin position="73"/>
        <end position="93"/>
    </location>
</feature>
<keyword evidence="9" id="KW-0275">Fatty acid biosynthesis</keyword>
<reference evidence="11 12" key="1">
    <citation type="journal article" date="2009" name="Nat. Genet.">
        <title>The genome of the cucumber, Cucumis sativus L.</title>
        <authorList>
            <person name="Huang S."/>
            <person name="Li R."/>
            <person name="Zhang Z."/>
            <person name="Li L."/>
            <person name="Gu X."/>
            <person name="Fan W."/>
            <person name="Lucas W.J."/>
            <person name="Wang X."/>
            <person name="Xie B."/>
            <person name="Ni P."/>
            <person name="Ren Y."/>
            <person name="Zhu H."/>
            <person name="Li J."/>
            <person name="Lin K."/>
            <person name="Jin W."/>
            <person name="Fei Z."/>
            <person name="Li G."/>
            <person name="Staub J."/>
            <person name="Kilian A."/>
            <person name="van der Vossen E.A."/>
            <person name="Wu Y."/>
            <person name="Guo J."/>
            <person name="He J."/>
            <person name="Jia Z."/>
            <person name="Ren Y."/>
            <person name="Tian G."/>
            <person name="Lu Y."/>
            <person name="Ruan J."/>
            <person name="Qian W."/>
            <person name="Wang M."/>
            <person name="Huang Q."/>
            <person name="Li B."/>
            <person name="Xuan Z."/>
            <person name="Cao J."/>
            <person name="Asan"/>
            <person name="Wu Z."/>
            <person name="Zhang J."/>
            <person name="Cai Q."/>
            <person name="Bai Y."/>
            <person name="Zhao B."/>
            <person name="Han Y."/>
            <person name="Li Y."/>
            <person name="Li X."/>
            <person name="Wang S."/>
            <person name="Shi Q."/>
            <person name="Liu S."/>
            <person name="Cho W.K."/>
            <person name="Kim J.Y."/>
            <person name="Xu Y."/>
            <person name="Heller-Uszynska K."/>
            <person name="Miao H."/>
            <person name="Cheng Z."/>
            <person name="Zhang S."/>
            <person name="Wu J."/>
            <person name="Yang Y."/>
            <person name="Kang H."/>
            <person name="Li M."/>
            <person name="Liang H."/>
            <person name="Ren X."/>
            <person name="Shi Z."/>
            <person name="Wen M."/>
            <person name="Jian M."/>
            <person name="Yang H."/>
            <person name="Zhang G."/>
            <person name="Yang Z."/>
            <person name="Chen R."/>
            <person name="Liu S."/>
            <person name="Li J."/>
            <person name="Ma L."/>
            <person name="Liu H."/>
            <person name="Zhou Y."/>
            <person name="Zhao J."/>
            <person name="Fang X."/>
            <person name="Li G."/>
            <person name="Fang L."/>
            <person name="Li Y."/>
            <person name="Liu D."/>
            <person name="Zheng H."/>
            <person name="Zhang Y."/>
            <person name="Qin N."/>
            <person name="Li Z."/>
            <person name="Yang G."/>
            <person name="Yang S."/>
            <person name="Bolund L."/>
            <person name="Kristiansen K."/>
            <person name="Zheng H."/>
            <person name="Li S."/>
            <person name="Zhang X."/>
            <person name="Yang H."/>
            <person name="Wang J."/>
            <person name="Sun R."/>
            <person name="Zhang B."/>
            <person name="Jiang S."/>
            <person name="Wang J."/>
            <person name="Du Y."/>
            <person name="Li S."/>
        </authorList>
    </citation>
    <scope>NUCLEOTIDE SEQUENCE [LARGE SCALE GENOMIC DNA]</scope>
    <source>
        <strain evidence="12">cv. 9930</strain>
    </source>
</reference>
<sequence length="273" mass="30948">MSLTITDGLYYWLVNHPKILNFSWSQGETLGSSPLFLTVTVIAYLSLTFLLSNLSLPLLPPTILKRISVVHNLILLALSFTMALGCTLSTFSHAPHLHYILCLPLKTPPRGPLFFWAYIFYLSKILEFIDTFLIILSGSTKRLTFLHVYHHATVVIMCYLWLHSSQSLFPLVLVTNSSVHVLMYTYYLSCALGIRPRWKRIVTECQIVQFQFSFVVLALMLYFHVTHKGSGCAGVYGWCFNVVFYSSLLALFSDFHAKNYGANGKMTAPKKVA</sequence>
<evidence type="ECO:0000256" key="2">
    <source>
        <dbReference type="ARBA" id="ARBA00022516"/>
    </source>
</evidence>
<name>A0A0A0KHS0_CUCSA</name>
<keyword evidence="12" id="KW-1185">Reference proteome</keyword>
<keyword evidence="3" id="KW-0808">Transferase</keyword>
<feature type="transmembrane region" description="Helical" evidence="10">
    <location>
        <begin position="168"/>
        <end position="189"/>
    </location>
</feature>
<dbReference type="PANTHER" id="PTHR11157">
    <property type="entry name" value="FATTY ACID ACYL TRANSFERASE-RELATED"/>
    <property type="match status" value="1"/>
</dbReference>
<dbReference type="eggNOG" id="KOG3071">
    <property type="taxonomic scope" value="Eukaryota"/>
</dbReference>
<dbReference type="PROSITE" id="PS01188">
    <property type="entry name" value="ELO"/>
    <property type="match status" value="1"/>
</dbReference>
<evidence type="ECO:0000313" key="12">
    <source>
        <dbReference type="Proteomes" id="UP000029981"/>
    </source>
</evidence>
<dbReference type="InterPro" id="IPR030457">
    <property type="entry name" value="ELO_CS"/>
</dbReference>
<organism evidence="11 12">
    <name type="scientific">Cucumis sativus</name>
    <name type="common">Cucumber</name>
    <dbReference type="NCBI Taxonomy" id="3659"/>
    <lineage>
        <taxon>Eukaryota</taxon>
        <taxon>Viridiplantae</taxon>
        <taxon>Streptophyta</taxon>
        <taxon>Embryophyta</taxon>
        <taxon>Tracheophyta</taxon>
        <taxon>Spermatophyta</taxon>
        <taxon>Magnoliopsida</taxon>
        <taxon>eudicotyledons</taxon>
        <taxon>Gunneridae</taxon>
        <taxon>Pentapetalae</taxon>
        <taxon>rosids</taxon>
        <taxon>fabids</taxon>
        <taxon>Cucurbitales</taxon>
        <taxon>Cucurbitaceae</taxon>
        <taxon>Benincaseae</taxon>
        <taxon>Cucumis</taxon>
    </lineage>
</organism>
<feature type="transmembrane region" description="Helical" evidence="10">
    <location>
        <begin position="113"/>
        <end position="136"/>
    </location>
</feature>
<dbReference type="GO" id="GO:0042761">
    <property type="term" value="P:very long-chain fatty acid biosynthetic process"/>
    <property type="evidence" value="ECO:0000318"/>
    <property type="project" value="GO_Central"/>
</dbReference>